<accession>A0A1U6ID77</accession>
<evidence type="ECO:0000256" key="1">
    <source>
        <dbReference type="SAM" id="SignalP"/>
    </source>
</evidence>
<protein>
    <submittedName>
        <fullName evidence="2">Uncharacterized protein</fullName>
    </submittedName>
</protein>
<name>A0A1U6ID77_9SPHN</name>
<gene>
    <name evidence="2" type="ORF">SAMN06295987_105273</name>
</gene>
<dbReference type="Proteomes" id="UP000190989">
    <property type="component" value="Unassembled WGS sequence"/>
</dbReference>
<evidence type="ECO:0000313" key="3">
    <source>
        <dbReference type="Proteomes" id="UP000190989"/>
    </source>
</evidence>
<evidence type="ECO:0000313" key="2">
    <source>
        <dbReference type="EMBL" id="SLK05947.1"/>
    </source>
</evidence>
<dbReference type="AlphaFoldDB" id="A0A1U6ID77"/>
<feature type="signal peptide" evidence="1">
    <location>
        <begin position="1"/>
        <end position="25"/>
    </location>
</feature>
<keyword evidence="1" id="KW-0732">Signal</keyword>
<dbReference type="STRING" id="428990.SAMN06295987_105273"/>
<dbReference type="EMBL" id="FVZE01000005">
    <property type="protein sequence ID" value="SLK05947.1"/>
    <property type="molecule type" value="Genomic_DNA"/>
</dbReference>
<dbReference type="RefSeq" id="WP_079731149.1">
    <property type="nucleotide sequence ID" value="NZ_FVZE01000005.1"/>
</dbReference>
<keyword evidence="3" id="KW-1185">Reference proteome</keyword>
<proteinExistence type="predicted"/>
<reference evidence="3" key="1">
    <citation type="submission" date="2017-02" db="EMBL/GenBank/DDBJ databases">
        <authorList>
            <person name="Varghese N."/>
            <person name="Submissions S."/>
        </authorList>
    </citation>
    <scope>NUCLEOTIDE SEQUENCE [LARGE SCALE GENOMIC DNA]</scope>
    <source>
        <strain evidence="3">SM117</strain>
    </source>
</reference>
<organism evidence="2 3">
    <name type="scientific">Novosphingobium mathurense</name>
    <dbReference type="NCBI Taxonomy" id="428990"/>
    <lineage>
        <taxon>Bacteria</taxon>
        <taxon>Pseudomonadati</taxon>
        <taxon>Pseudomonadota</taxon>
        <taxon>Alphaproteobacteria</taxon>
        <taxon>Sphingomonadales</taxon>
        <taxon>Sphingomonadaceae</taxon>
        <taxon>Novosphingobium</taxon>
    </lineage>
</organism>
<sequence length="118" mass="12348">MKRLFSLALLLGALFGLLAQEAAFAAGPAMVDAKPAVAMSADCMEMMQDERPEPAQKPCHGLTLDCIAMMGCFVPIALPSAPEAAEAMAVKAAHFPQAVHALSGLSKEPEAEPPIFLI</sequence>
<feature type="chain" id="PRO_5012165518" evidence="1">
    <location>
        <begin position="26"/>
        <end position="118"/>
    </location>
</feature>